<accession>A0A813J610</accession>
<organism evidence="4 5">
    <name type="scientific">Polarella glacialis</name>
    <name type="common">Dinoflagellate</name>
    <dbReference type="NCBI Taxonomy" id="89957"/>
    <lineage>
        <taxon>Eukaryota</taxon>
        <taxon>Sar</taxon>
        <taxon>Alveolata</taxon>
        <taxon>Dinophyceae</taxon>
        <taxon>Suessiales</taxon>
        <taxon>Suessiaceae</taxon>
        <taxon>Polarella</taxon>
    </lineage>
</organism>
<feature type="chain" id="PRO_5035682279" description="Asl1-like glycosyl hydrolase catalytic domain-containing protein" evidence="1">
    <location>
        <begin position="25"/>
        <end position="356"/>
    </location>
</feature>
<feature type="signal peptide" evidence="1">
    <location>
        <begin position="1"/>
        <end position="24"/>
    </location>
</feature>
<feature type="domain" description="Asl1-like glycosyl hydrolase catalytic" evidence="2">
    <location>
        <begin position="114"/>
        <end position="347"/>
    </location>
</feature>
<dbReference type="InterPro" id="IPR024655">
    <property type="entry name" value="Asl1_glyco_hydro_catalytic"/>
</dbReference>
<dbReference type="AlphaFoldDB" id="A0A813J610"/>
<sequence length="356" mass="39096">MERRARALQLGGLAVAMAIPRLLATSCEEVWFTLAEIQGAEVTCGERIGFLQSPQGGFLTENEARAQVSLEVPGCEACWPWEKFREPGLSSRSAKRGIAIESFRLTKAALIGLASIVSWGCTWDYKVAGDPGPGLEDWEAAGIEFIPMIWGSDTIPLAAASGLPNRSLALLGFNEPNFPSQSKLEPWEAASFWPSLEQLASDHGITEIISPSMNYHPDKDPVQWLEEFFAICDPMGCKVDGIAMHVFACYGAGLKAHLDRYRKFGKPLWVTEIACSDPYTPERLSAEGQMAYMKEAVPLLEQDPDVKMYAWFSYFKDQWAHPIVDGLNGDAGLVNPDGTLSPLGALYDTFAHTNLT</sequence>
<feature type="non-terminal residue" evidence="4">
    <location>
        <position position="356"/>
    </location>
</feature>
<dbReference type="OrthoDB" id="443935at2759"/>
<dbReference type="Gene3D" id="3.20.20.80">
    <property type="entry name" value="Glycosidases"/>
    <property type="match status" value="1"/>
</dbReference>
<evidence type="ECO:0000313" key="3">
    <source>
        <dbReference type="EMBL" id="CAE8593872.1"/>
    </source>
</evidence>
<gene>
    <name evidence="3" type="ORF">PGLA1383_LOCUS12455</name>
    <name evidence="4" type="ORF">PGLA2088_LOCUS15378</name>
</gene>
<dbReference type="Pfam" id="PF11790">
    <property type="entry name" value="Glyco_hydro_cc"/>
    <property type="match status" value="1"/>
</dbReference>
<dbReference type="PANTHER" id="PTHR34154">
    <property type="entry name" value="ALKALI-SENSITIVE LINKAGE PROTEIN 1"/>
    <property type="match status" value="1"/>
</dbReference>
<protein>
    <recommendedName>
        <fullName evidence="2">Asl1-like glycosyl hydrolase catalytic domain-containing protein</fullName>
    </recommendedName>
</protein>
<dbReference type="GO" id="GO:0071966">
    <property type="term" value="P:fungal-type cell wall polysaccharide metabolic process"/>
    <property type="evidence" value="ECO:0007669"/>
    <property type="project" value="TreeGrafter"/>
</dbReference>
<evidence type="ECO:0000313" key="4">
    <source>
        <dbReference type="EMBL" id="CAE8663798.1"/>
    </source>
</evidence>
<dbReference type="Proteomes" id="UP000626109">
    <property type="component" value="Unassembled WGS sequence"/>
</dbReference>
<comment type="caution">
    <text evidence="4">The sequence shown here is derived from an EMBL/GenBank/DDBJ whole genome shotgun (WGS) entry which is preliminary data.</text>
</comment>
<proteinExistence type="predicted"/>
<dbReference type="InterPro" id="IPR053183">
    <property type="entry name" value="ASL1"/>
</dbReference>
<evidence type="ECO:0000313" key="6">
    <source>
        <dbReference type="Proteomes" id="UP000654075"/>
    </source>
</evidence>
<keyword evidence="6" id="KW-1185">Reference proteome</keyword>
<dbReference type="PANTHER" id="PTHR34154:SF3">
    <property type="entry name" value="ALKALI-SENSITIVE LINKAGE PROTEIN 1"/>
    <property type="match status" value="1"/>
</dbReference>
<dbReference type="InterPro" id="IPR017853">
    <property type="entry name" value="GH"/>
</dbReference>
<keyword evidence="1" id="KW-0732">Signal</keyword>
<dbReference type="EMBL" id="CAJNNV010006638">
    <property type="protein sequence ID" value="CAE8593872.1"/>
    <property type="molecule type" value="Genomic_DNA"/>
</dbReference>
<name>A0A813J610_POLGL</name>
<evidence type="ECO:0000259" key="2">
    <source>
        <dbReference type="Pfam" id="PF11790"/>
    </source>
</evidence>
<dbReference type="Proteomes" id="UP000654075">
    <property type="component" value="Unassembled WGS sequence"/>
</dbReference>
<reference evidence="4" key="1">
    <citation type="submission" date="2021-02" db="EMBL/GenBank/DDBJ databases">
        <authorList>
            <person name="Dougan E. K."/>
            <person name="Rhodes N."/>
            <person name="Thang M."/>
            <person name="Chan C."/>
        </authorList>
    </citation>
    <scope>NUCLEOTIDE SEQUENCE</scope>
</reference>
<dbReference type="EMBL" id="CAJNNW010018995">
    <property type="protein sequence ID" value="CAE8663798.1"/>
    <property type="molecule type" value="Genomic_DNA"/>
</dbReference>
<dbReference type="SUPFAM" id="SSF51445">
    <property type="entry name" value="(Trans)glycosidases"/>
    <property type="match status" value="1"/>
</dbReference>
<evidence type="ECO:0000313" key="5">
    <source>
        <dbReference type="Proteomes" id="UP000626109"/>
    </source>
</evidence>
<evidence type="ECO:0000256" key="1">
    <source>
        <dbReference type="SAM" id="SignalP"/>
    </source>
</evidence>